<evidence type="ECO:0008006" key="4">
    <source>
        <dbReference type="Google" id="ProtNLM"/>
    </source>
</evidence>
<dbReference type="EMBL" id="VVYX01000034">
    <property type="protein sequence ID" value="KAA5414955.1"/>
    <property type="molecule type" value="Genomic_DNA"/>
</dbReference>
<feature type="transmembrane region" description="Helical" evidence="1">
    <location>
        <begin position="109"/>
        <end position="129"/>
    </location>
</feature>
<reference evidence="2 3" key="1">
    <citation type="journal article" date="2019" name="Nat. Med.">
        <title>A library of human gut bacterial isolates paired with longitudinal multiomics data enables mechanistic microbiome research.</title>
        <authorList>
            <person name="Poyet M."/>
            <person name="Groussin M."/>
            <person name="Gibbons S.M."/>
            <person name="Avila-Pacheco J."/>
            <person name="Jiang X."/>
            <person name="Kearney S.M."/>
            <person name="Perrotta A.R."/>
            <person name="Berdy B."/>
            <person name="Zhao S."/>
            <person name="Lieberman T.D."/>
            <person name="Swanson P.K."/>
            <person name="Smith M."/>
            <person name="Roesemann S."/>
            <person name="Alexander J.E."/>
            <person name="Rich S.A."/>
            <person name="Livny J."/>
            <person name="Vlamakis H."/>
            <person name="Clish C."/>
            <person name="Bullock K."/>
            <person name="Deik A."/>
            <person name="Scott J."/>
            <person name="Pierce K.A."/>
            <person name="Xavier R.J."/>
            <person name="Alm E.J."/>
        </authorList>
    </citation>
    <scope>NUCLEOTIDE SEQUENCE [LARGE SCALE GENOMIC DNA]</scope>
    <source>
        <strain evidence="2 3">BIOML-A8</strain>
    </source>
</reference>
<comment type="caution">
    <text evidence="2">The sequence shown here is derived from an EMBL/GenBank/DDBJ whole genome shotgun (WGS) entry which is preliminary data.</text>
</comment>
<dbReference type="RefSeq" id="WP_149947934.1">
    <property type="nucleotide sequence ID" value="NZ_JBBNMF010000021.1"/>
</dbReference>
<evidence type="ECO:0000313" key="2">
    <source>
        <dbReference type="EMBL" id="KAA5414955.1"/>
    </source>
</evidence>
<sequence>MENQNENQNQPQSDQVYCPFCGSTNLITNQKGFGAGKALTGALLTGGIGLLAGFIGSKDIKVTCMHCKETIGIEGIQTTPPSEELKREFLKARYPERYKSREDKKNENVIMIIITILLLPIILLMCSSIS</sequence>
<keyword evidence="1" id="KW-0472">Membrane</keyword>
<name>A0A6L3JUW2_9BACE</name>
<dbReference type="AlphaFoldDB" id="A0A6L3JUW2"/>
<feature type="transmembrane region" description="Helical" evidence="1">
    <location>
        <begin position="38"/>
        <end position="56"/>
    </location>
</feature>
<organism evidence="2 3">
    <name type="scientific">Bacteroides cellulosilyticus</name>
    <dbReference type="NCBI Taxonomy" id="246787"/>
    <lineage>
        <taxon>Bacteria</taxon>
        <taxon>Pseudomonadati</taxon>
        <taxon>Bacteroidota</taxon>
        <taxon>Bacteroidia</taxon>
        <taxon>Bacteroidales</taxon>
        <taxon>Bacteroidaceae</taxon>
        <taxon>Bacteroides</taxon>
    </lineage>
</organism>
<gene>
    <name evidence="2" type="ORF">F2Y87_22425</name>
</gene>
<evidence type="ECO:0000256" key="1">
    <source>
        <dbReference type="SAM" id="Phobius"/>
    </source>
</evidence>
<dbReference type="Proteomes" id="UP000482653">
    <property type="component" value="Unassembled WGS sequence"/>
</dbReference>
<accession>A0A6L3JUW2</accession>
<keyword evidence="1" id="KW-1133">Transmembrane helix</keyword>
<keyword evidence="1" id="KW-0812">Transmembrane</keyword>
<evidence type="ECO:0000313" key="3">
    <source>
        <dbReference type="Proteomes" id="UP000482653"/>
    </source>
</evidence>
<protein>
    <recommendedName>
        <fullName evidence="4">LITAF domain-containing protein</fullName>
    </recommendedName>
</protein>
<proteinExistence type="predicted"/>